<evidence type="ECO:0000313" key="10">
    <source>
        <dbReference type="Proteomes" id="UP001374803"/>
    </source>
</evidence>
<dbReference type="EMBL" id="CP089983">
    <property type="protein sequence ID" value="WXB05779.1"/>
    <property type="molecule type" value="Genomic_DNA"/>
</dbReference>
<gene>
    <name evidence="9" type="ORF">LVJ94_00690</name>
</gene>
<dbReference type="InterPro" id="IPR003423">
    <property type="entry name" value="OMP_efflux"/>
</dbReference>
<keyword evidence="3" id="KW-0813">Transport</keyword>
<dbReference type="Proteomes" id="UP001374803">
    <property type="component" value="Chromosome"/>
</dbReference>
<evidence type="ECO:0000256" key="1">
    <source>
        <dbReference type="ARBA" id="ARBA00004442"/>
    </source>
</evidence>
<protein>
    <submittedName>
        <fullName evidence="9">TolC family protein</fullName>
    </submittedName>
</protein>
<evidence type="ECO:0000256" key="6">
    <source>
        <dbReference type="ARBA" id="ARBA00023136"/>
    </source>
</evidence>
<reference evidence="9" key="1">
    <citation type="submission" date="2021-12" db="EMBL/GenBank/DDBJ databases">
        <title>Discovery of the Pendulisporaceae a myxobacterial family with distinct sporulation behavior and unique specialized metabolism.</title>
        <authorList>
            <person name="Garcia R."/>
            <person name="Popoff A."/>
            <person name="Bader C.D."/>
            <person name="Loehr J."/>
            <person name="Walesch S."/>
            <person name="Walt C."/>
            <person name="Boldt J."/>
            <person name="Bunk B."/>
            <person name="Haeckl F.J.F.P.J."/>
            <person name="Gunesch A.P."/>
            <person name="Birkelbach J."/>
            <person name="Nuebel U."/>
            <person name="Pietschmann T."/>
            <person name="Bach T."/>
            <person name="Mueller R."/>
        </authorList>
    </citation>
    <scope>NUCLEOTIDE SEQUENCE</scope>
    <source>
        <strain evidence="9">MSr11367</strain>
    </source>
</reference>
<dbReference type="PANTHER" id="PTHR30026:SF20">
    <property type="entry name" value="OUTER MEMBRANE PROTEIN TOLC"/>
    <property type="match status" value="1"/>
</dbReference>
<keyword evidence="4" id="KW-1134">Transmembrane beta strand</keyword>
<evidence type="ECO:0000256" key="5">
    <source>
        <dbReference type="ARBA" id="ARBA00022692"/>
    </source>
</evidence>
<sequence>MFGLFAGTVLLATLTLEDARGLARQNIDVRVAALQVQQAREQQRVARAAVLPQVAVRAEVGAIWNGPQRFTSTFPSGASGESYERQSVEVPAYEQAVYSLGLGISQLLYDGGRFWNEIARTRTLVEAEKGRFAEQELAVTLETDRLYFEVWRATRVRESLDKAIEHSAQQKKRAEAQFTYGRAQRRDVIDAELNHANDELARARQEARVTHGRSALVAWLLLDDDGFAIPSLAALAPSAAGAPGELPRWLARARAKRPLLMALIREREAAERQIATARAAWLPRVTAELGYQRQGATFSPFFTDPAKQNAFQGSLVATWNIFDGFATSAAVSSAKLRLEQVKLEARRAEVQIEAEIRQAVATHAASWNAYAIAERSRGLAALDLRLAEERFEAGTGSTLEIRDAQVKWLQAELSAIDTEAEVRLSRSTLTRVVGGP</sequence>
<keyword evidence="8" id="KW-0175">Coiled coil</keyword>
<evidence type="ECO:0000256" key="7">
    <source>
        <dbReference type="ARBA" id="ARBA00023237"/>
    </source>
</evidence>
<name>A0ABZ2L4C5_9BACT</name>
<dbReference type="Pfam" id="PF02321">
    <property type="entry name" value="OEP"/>
    <property type="match status" value="2"/>
</dbReference>
<dbReference type="PANTHER" id="PTHR30026">
    <property type="entry name" value="OUTER MEMBRANE PROTEIN TOLC"/>
    <property type="match status" value="1"/>
</dbReference>
<feature type="coiled-coil region" evidence="8">
    <location>
        <begin position="331"/>
        <end position="358"/>
    </location>
</feature>
<keyword evidence="6" id="KW-0472">Membrane</keyword>
<comment type="subcellular location">
    <subcellularLocation>
        <location evidence="1">Cell outer membrane</location>
    </subcellularLocation>
</comment>
<dbReference type="Gene3D" id="1.20.1600.10">
    <property type="entry name" value="Outer membrane efflux proteins (OEP)"/>
    <property type="match status" value="1"/>
</dbReference>
<accession>A0ABZ2L4C5</accession>
<organism evidence="9 10">
    <name type="scientific">Pendulispora rubella</name>
    <dbReference type="NCBI Taxonomy" id="2741070"/>
    <lineage>
        <taxon>Bacteria</taxon>
        <taxon>Pseudomonadati</taxon>
        <taxon>Myxococcota</taxon>
        <taxon>Myxococcia</taxon>
        <taxon>Myxococcales</taxon>
        <taxon>Sorangiineae</taxon>
        <taxon>Pendulisporaceae</taxon>
        <taxon>Pendulispora</taxon>
    </lineage>
</organism>
<keyword evidence="10" id="KW-1185">Reference proteome</keyword>
<keyword evidence="7" id="KW-0998">Cell outer membrane</keyword>
<proteinExistence type="inferred from homology"/>
<evidence type="ECO:0000256" key="8">
    <source>
        <dbReference type="SAM" id="Coils"/>
    </source>
</evidence>
<evidence type="ECO:0000313" key="9">
    <source>
        <dbReference type="EMBL" id="WXB05779.1"/>
    </source>
</evidence>
<dbReference type="InterPro" id="IPR051906">
    <property type="entry name" value="TolC-like"/>
</dbReference>
<dbReference type="RefSeq" id="WP_394835427.1">
    <property type="nucleotide sequence ID" value="NZ_CP089929.1"/>
</dbReference>
<dbReference type="SUPFAM" id="SSF56954">
    <property type="entry name" value="Outer membrane efflux proteins (OEP)"/>
    <property type="match status" value="1"/>
</dbReference>
<evidence type="ECO:0000256" key="3">
    <source>
        <dbReference type="ARBA" id="ARBA00022448"/>
    </source>
</evidence>
<feature type="coiled-coil region" evidence="8">
    <location>
        <begin position="157"/>
        <end position="206"/>
    </location>
</feature>
<evidence type="ECO:0000256" key="2">
    <source>
        <dbReference type="ARBA" id="ARBA00007613"/>
    </source>
</evidence>
<comment type="similarity">
    <text evidence="2">Belongs to the outer membrane factor (OMF) (TC 1.B.17) family.</text>
</comment>
<evidence type="ECO:0000256" key="4">
    <source>
        <dbReference type="ARBA" id="ARBA00022452"/>
    </source>
</evidence>
<keyword evidence="5" id="KW-0812">Transmembrane</keyword>